<organism evidence="10 13">
    <name type="scientific">Leptospira langatensis</name>
    <dbReference type="NCBI Taxonomy" id="2484983"/>
    <lineage>
        <taxon>Bacteria</taxon>
        <taxon>Pseudomonadati</taxon>
        <taxon>Spirochaetota</taxon>
        <taxon>Spirochaetia</taxon>
        <taxon>Leptospirales</taxon>
        <taxon>Leptospiraceae</taxon>
        <taxon>Leptospira</taxon>
    </lineage>
</organism>
<evidence type="ECO:0000313" key="11">
    <source>
        <dbReference type="EMBL" id="TGL43782.1"/>
    </source>
</evidence>
<accession>A0A5F1ZY36</accession>
<evidence type="ECO:0000259" key="9">
    <source>
        <dbReference type="Pfam" id="PF00361"/>
    </source>
</evidence>
<reference evidence="12 13" key="2">
    <citation type="journal article" date="2019" name="PLoS Negl. Trop. Dis.">
        <title>Revisiting the worldwide diversity of Leptospira species in the environment.</title>
        <authorList>
            <person name="Vincent A.T."/>
            <person name="Schiettekatte O."/>
            <person name="Bourhy P."/>
            <person name="Veyrier F.J."/>
            <person name="Picardeau M."/>
        </authorList>
    </citation>
    <scope>NUCLEOTIDE SEQUENCE [LARGE SCALE GENOMIC DNA]</scope>
    <source>
        <strain evidence="12">201702690</strain>
        <strain evidence="10 13">SSW18</strain>
    </source>
</reference>
<feature type="transmembrane region" description="Helical" evidence="8">
    <location>
        <begin position="34"/>
        <end position="54"/>
    </location>
</feature>
<evidence type="ECO:0000256" key="6">
    <source>
        <dbReference type="ARBA" id="ARBA00023136"/>
    </source>
</evidence>
<evidence type="ECO:0000313" key="10">
    <source>
        <dbReference type="EMBL" id="TGK04302.1"/>
    </source>
</evidence>
<feature type="transmembrane region" description="Helical" evidence="8">
    <location>
        <begin position="234"/>
        <end position="253"/>
    </location>
</feature>
<dbReference type="EMBL" id="RQGC01000001">
    <property type="protein sequence ID" value="TGL43782.1"/>
    <property type="molecule type" value="Genomic_DNA"/>
</dbReference>
<feature type="transmembrane region" description="Helical" evidence="8">
    <location>
        <begin position="312"/>
        <end position="334"/>
    </location>
</feature>
<evidence type="ECO:0000256" key="1">
    <source>
        <dbReference type="ARBA" id="ARBA00004651"/>
    </source>
</evidence>
<comment type="caution">
    <text evidence="10">The sequence shown here is derived from an EMBL/GenBank/DDBJ whole genome shotgun (WGS) entry which is preliminary data.</text>
</comment>
<comment type="similarity">
    <text evidence="2">Belongs to the CPA3 antiporters (TC 2.A.63) subunit D family.</text>
</comment>
<evidence type="ECO:0000256" key="4">
    <source>
        <dbReference type="ARBA" id="ARBA00022692"/>
    </source>
</evidence>
<proteinExistence type="inferred from homology"/>
<feature type="transmembrane region" description="Helical" evidence="8">
    <location>
        <begin position="265"/>
        <end position="291"/>
    </location>
</feature>
<evidence type="ECO:0000256" key="8">
    <source>
        <dbReference type="SAM" id="Phobius"/>
    </source>
</evidence>
<feature type="transmembrane region" description="Helical" evidence="8">
    <location>
        <begin position="140"/>
        <end position="161"/>
    </location>
</feature>
<dbReference type="EMBL" id="RQER01000002">
    <property type="protein sequence ID" value="TGK04302.1"/>
    <property type="molecule type" value="Genomic_DNA"/>
</dbReference>
<keyword evidence="4 7" id="KW-0812">Transmembrane</keyword>
<dbReference type="Proteomes" id="UP000297273">
    <property type="component" value="Unassembled WGS sequence"/>
</dbReference>
<protein>
    <submittedName>
        <fullName evidence="10">Formate hydrogenase</fullName>
    </submittedName>
</protein>
<dbReference type="OrthoDB" id="344451at2"/>
<gene>
    <name evidence="10" type="ORF">EHO57_04135</name>
    <name evidence="11" type="ORF">EHQ53_03905</name>
</gene>
<feature type="domain" description="NADH:quinone oxidoreductase/Mrp antiporter transmembrane" evidence="9">
    <location>
        <begin position="139"/>
        <end position="343"/>
    </location>
</feature>
<feature type="transmembrane region" description="Helical" evidence="8">
    <location>
        <begin position="439"/>
        <end position="459"/>
    </location>
</feature>
<feature type="transmembrane region" description="Helical" evidence="8">
    <location>
        <begin position="404"/>
        <end position="427"/>
    </location>
</feature>
<feature type="transmembrane region" description="Helical" evidence="8">
    <location>
        <begin position="354"/>
        <end position="384"/>
    </location>
</feature>
<feature type="transmembrane region" description="Helical" evidence="8">
    <location>
        <begin position="173"/>
        <end position="195"/>
    </location>
</feature>
<feature type="transmembrane region" description="Helical" evidence="8">
    <location>
        <begin position="539"/>
        <end position="559"/>
    </location>
</feature>
<name>A0A5F1ZY36_9LEPT</name>
<feature type="transmembrane region" description="Helical" evidence="8">
    <location>
        <begin position="61"/>
        <end position="81"/>
    </location>
</feature>
<dbReference type="InterPro" id="IPR001750">
    <property type="entry name" value="ND/Mrp_TM"/>
</dbReference>
<comment type="subcellular location">
    <subcellularLocation>
        <location evidence="1">Cell membrane</location>
        <topology evidence="1">Multi-pass membrane protein</topology>
    </subcellularLocation>
    <subcellularLocation>
        <location evidence="7">Membrane</location>
        <topology evidence="7">Multi-pass membrane protein</topology>
    </subcellularLocation>
</comment>
<evidence type="ECO:0000256" key="5">
    <source>
        <dbReference type="ARBA" id="ARBA00022989"/>
    </source>
</evidence>
<evidence type="ECO:0000256" key="3">
    <source>
        <dbReference type="ARBA" id="ARBA00022475"/>
    </source>
</evidence>
<evidence type="ECO:0000313" key="13">
    <source>
        <dbReference type="Proteomes" id="UP000297946"/>
    </source>
</evidence>
<feature type="transmembrane region" description="Helical" evidence="8">
    <location>
        <begin position="114"/>
        <end position="134"/>
    </location>
</feature>
<evidence type="ECO:0000256" key="2">
    <source>
        <dbReference type="ARBA" id="ARBA00005346"/>
    </source>
</evidence>
<dbReference type="InterPro" id="IPR050586">
    <property type="entry name" value="CPA3_Na-H_Antiporter_D"/>
</dbReference>
<keyword evidence="5 8" id="KW-1133">Transmembrane helix</keyword>
<reference evidence="11" key="1">
    <citation type="submission" date="2018-10" db="EMBL/GenBank/DDBJ databases">
        <authorList>
            <person name="Vincent A.T."/>
            <person name="Schiettekatte O."/>
            <person name="Bourhy P."/>
            <person name="Veyrier F.J."/>
            <person name="Picardeau M."/>
        </authorList>
    </citation>
    <scope>NUCLEOTIDE SEQUENCE</scope>
    <source>
        <strain evidence="11">201702690</strain>
    </source>
</reference>
<dbReference type="PANTHER" id="PTHR42703:SF1">
    <property type="entry name" value="NA(+)_H(+) ANTIPORTER SUBUNIT D1"/>
    <property type="match status" value="1"/>
</dbReference>
<dbReference type="RefSeq" id="WP_135643190.1">
    <property type="nucleotide sequence ID" value="NZ_RQER01000002.1"/>
</dbReference>
<dbReference type="Pfam" id="PF00361">
    <property type="entry name" value="Proton_antipo_M"/>
    <property type="match status" value="1"/>
</dbReference>
<keyword evidence="3" id="KW-1003">Cell membrane</keyword>
<dbReference type="PANTHER" id="PTHR42703">
    <property type="entry name" value="NADH DEHYDROGENASE"/>
    <property type="match status" value="1"/>
</dbReference>
<feature type="transmembrane region" description="Helical" evidence="8">
    <location>
        <begin position="87"/>
        <end position="102"/>
    </location>
</feature>
<evidence type="ECO:0000256" key="7">
    <source>
        <dbReference type="RuleBase" id="RU000320"/>
    </source>
</evidence>
<dbReference type="Proteomes" id="UP000297946">
    <property type="component" value="Unassembled WGS sequence"/>
</dbReference>
<keyword evidence="12" id="KW-1185">Reference proteome</keyword>
<dbReference type="GO" id="GO:0005886">
    <property type="term" value="C:plasma membrane"/>
    <property type="evidence" value="ECO:0007669"/>
    <property type="project" value="UniProtKB-SubCell"/>
</dbReference>
<keyword evidence="6 8" id="KW-0472">Membrane</keyword>
<evidence type="ECO:0000313" key="12">
    <source>
        <dbReference type="Proteomes" id="UP000297273"/>
    </source>
</evidence>
<dbReference type="AlphaFoldDB" id="A0A5F1ZY36"/>
<feature type="transmembrane region" description="Helical" evidence="8">
    <location>
        <begin position="201"/>
        <end position="222"/>
    </location>
</feature>
<sequence>MTILAHLAIAASLILPFLIGRVLGLDFLGSDSPLLIGLSLQAGLGAFIALYVNGYEKERKALVLLGYAFFFLSTGLCYLVGKSLWLILFWELSTISAFLLYVGGKWNDASIRSFVALVAAGGIGAFCFTFWIFASNPHAGLFFLILGLLIKSAFFGVHYWLPEAHAGAPAHASAAYSGLLVNLPLVLFSKFAVPLLPGTHYAYILIPLAGIGVLWAGITALFSKEVKKSIAYSTVENMNFLWLCLLLSALWQSSEQESLRSLSKAFGVLFLISLVHHSISKTFQFLFFGYLTKLSGSSNSDENTGVGRISGVPTFLAALGTMSFLAIPGTTGFLSEATFIKLFSAVLEVTDLSAALILPLLILVCTGLAVGAAAHLKLFLGLVLSRPRKNFEDHGTNRMINASLVLTGALVLLAPVVILSLANYYAVRVDWLDVSWFRGIGILDVIGLVILLSVGMLGLRHKIRQRKLWDCGGLFGGSEVAITSSAVSDPLAAPLGKYFTDESGSSRLDNGFIRILLRLLSSLKAKIRGADDESISVDLTYSSFTVLAILIVIIVVRLAEGGIWSQLLSFWTY</sequence>